<evidence type="ECO:0000256" key="1">
    <source>
        <dbReference type="ARBA" id="ARBA00022729"/>
    </source>
</evidence>
<dbReference type="InterPro" id="IPR014755">
    <property type="entry name" value="Cu-Rt/internalin_Ig-like"/>
</dbReference>
<evidence type="ECO:0000313" key="4">
    <source>
        <dbReference type="Proteomes" id="UP000598271"/>
    </source>
</evidence>
<reference evidence="3 4" key="1">
    <citation type="journal article" date="2014" name="Int. J. Syst. Evol. Microbiol.">
        <title>Complete genome sequence of Corynebacterium casei LMG S-19264T (=DSM 44701T), isolated from a smear-ripened cheese.</title>
        <authorList>
            <consortium name="US DOE Joint Genome Institute (JGI-PGF)"/>
            <person name="Walter F."/>
            <person name="Albersmeier A."/>
            <person name="Kalinowski J."/>
            <person name="Ruckert C."/>
        </authorList>
    </citation>
    <scope>NUCLEOTIDE SEQUENCE [LARGE SCALE GENOMIC DNA]</scope>
    <source>
        <strain evidence="3 4">KCTC 12866</strain>
    </source>
</reference>
<protein>
    <recommendedName>
        <fullName evidence="2">SbsA Ig-like domain-containing protein</fullName>
    </recommendedName>
</protein>
<dbReference type="Pfam" id="PF13205">
    <property type="entry name" value="Big_5"/>
    <property type="match status" value="1"/>
</dbReference>
<dbReference type="EMBL" id="BMXF01000005">
    <property type="protein sequence ID" value="GHB83047.1"/>
    <property type="molecule type" value="Genomic_DNA"/>
</dbReference>
<dbReference type="AlphaFoldDB" id="A0A8J3GBM7"/>
<name>A0A8J3GBM7_9BACT</name>
<dbReference type="Proteomes" id="UP000598271">
    <property type="component" value="Unassembled WGS sequence"/>
</dbReference>
<dbReference type="InterPro" id="IPR032812">
    <property type="entry name" value="SbsA_Ig"/>
</dbReference>
<feature type="domain" description="SbsA Ig-like" evidence="2">
    <location>
        <begin position="218"/>
        <end position="295"/>
    </location>
</feature>
<keyword evidence="4" id="KW-1185">Reference proteome</keyword>
<sequence>MTVGLPSDSVASLLKVRLVDSDPSVSILGDYSVESKTISFTPLIPFTRGLQYEVLLRNAPVGTFAVPAADPADAPELLGIFPSQDTLPENLLKIYLRFSQPMQEGKSADYVALISNNADTLKGAFLNLQPELWNEDRTVLTLWLDPGRIKRDLQPNRVLGNPLQRGVHYQLLVSSEWKNKLGASLPKTYDKSFVAGLRDSLSPVPAKWKIMVPSSGTRQSTKVEFNEPLDYSLLAESLSILDKNGRVVKGKWEIGEDEKAAHFKPLGSWQAGNYTLQVLTILEDLAGNNLNRPFDLDVTKKRAGLHSDEVIKVPFSVAD</sequence>
<comment type="caution">
    <text evidence="3">The sequence shown here is derived from an EMBL/GenBank/DDBJ whole genome shotgun (WGS) entry which is preliminary data.</text>
</comment>
<accession>A0A8J3GBM7</accession>
<evidence type="ECO:0000259" key="2">
    <source>
        <dbReference type="Pfam" id="PF13205"/>
    </source>
</evidence>
<organism evidence="3 4">
    <name type="scientific">Persicitalea jodogahamensis</name>
    <dbReference type="NCBI Taxonomy" id="402147"/>
    <lineage>
        <taxon>Bacteria</taxon>
        <taxon>Pseudomonadati</taxon>
        <taxon>Bacteroidota</taxon>
        <taxon>Cytophagia</taxon>
        <taxon>Cytophagales</taxon>
        <taxon>Spirosomataceae</taxon>
        <taxon>Persicitalea</taxon>
    </lineage>
</organism>
<evidence type="ECO:0000313" key="3">
    <source>
        <dbReference type="EMBL" id="GHB83047.1"/>
    </source>
</evidence>
<dbReference type="Gene3D" id="2.60.40.1220">
    <property type="match status" value="1"/>
</dbReference>
<proteinExistence type="predicted"/>
<gene>
    <name evidence="3" type="ORF">GCM10007390_42470</name>
</gene>
<keyword evidence="1" id="KW-0732">Signal</keyword>